<proteinExistence type="predicted"/>
<reference evidence="1 2" key="1">
    <citation type="journal article" date="2021" name="BMC Genomics">
        <title>Datura genome reveals duplications of psychoactive alkaloid biosynthetic genes and high mutation rate following tissue culture.</title>
        <authorList>
            <person name="Rajewski A."/>
            <person name="Carter-House D."/>
            <person name="Stajich J."/>
            <person name="Litt A."/>
        </authorList>
    </citation>
    <scope>NUCLEOTIDE SEQUENCE [LARGE SCALE GENOMIC DNA]</scope>
    <source>
        <strain evidence="1">AR-01</strain>
    </source>
</reference>
<keyword evidence="2" id="KW-1185">Reference proteome</keyword>
<protein>
    <submittedName>
        <fullName evidence="1">Uncharacterized protein</fullName>
    </submittedName>
</protein>
<comment type="caution">
    <text evidence="1">The sequence shown here is derived from an EMBL/GenBank/DDBJ whole genome shotgun (WGS) entry which is preliminary data.</text>
</comment>
<evidence type="ECO:0000313" key="2">
    <source>
        <dbReference type="Proteomes" id="UP000823775"/>
    </source>
</evidence>
<accession>A0ABS8S3Z3</accession>
<dbReference type="EMBL" id="JACEIK010000268">
    <property type="protein sequence ID" value="MCD7453835.1"/>
    <property type="molecule type" value="Genomic_DNA"/>
</dbReference>
<sequence>MKLSRGNYAAAVSEQRHYNSILKAFFQSRLFTSHKDLTARPLALEKPCDIEPLPGEAKLESKLYSISPLSAFSRCVVVQHFVLSALSPSRESRRMLISITPITTRLVCLMHLHTVPEDDVVAAMVRGYGSRELERAHHERPERFPIGLCHISS</sequence>
<gene>
    <name evidence="1" type="ORF">HAX54_022295</name>
</gene>
<evidence type="ECO:0000313" key="1">
    <source>
        <dbReference type="EMBL" id="MCD7453835.1"/>
    </source>
</evidence>
<dbReference type="Proteomes" id="UP000823775">
    <property type="component" value="Unassembled WGS sequence"/>
</dbReference>
<name>A0ABS8S3Z3_DATST</name>
<organism evidence="1 2">
    <name type="scientific">Datura stramonium</name>
    <name type="common">Jimsonweed</name>
    <name type="synonym">Common thornapple</name>
    <dbReference type="NCBI Taxonomy" id="4076"/>
    <lineage>
        <taxon>Eukaryota</taxon>
        <taxon>Viridiplantae</taxon>
        <taxon>Streptophyta</taxon>
        <taxon>Embryophyta</taxon>
        <taxon>Tracheophyta</taxon>
        <taxon>Spermatophyta</taxon>
        <taxon>Magnoliopsida</taxon>
        <taxon>eudicotyledons</taxon>
        <taxon>Gunneridae</taxon>
        <taxon>Pentapetalae</taxon>
        <taxon>asterids</taxon>
        <taxon>lamiids</taxon>
        <taxon>Solanales</taxon>
        <taxon>Solanaceae</taxon>
        <taxon>Solanoideae</taxon>
        <taxon>Datureae</taxon>
        <taxon>Datura</taxon>
    </lineage>
</organism>